<dbReference type="InterPro" id="IPR009008">
    <property type="entry name" value="Val/Leu/Ile-tRNA-synth_edit"/>
</dbReference>
<dbReference type="InterPro" id="IPR013155">
    <property type="entry name" value="M/V/L/I-tRNA-synth_anticd-bd"/>
</dbReference>
<evidence type="ECO:0000256" key="4">
    <source>
        <dbReference type="ARBA" id="ARBA00022917"/>
    </source>
</evidence>
<dbReference type="SUPFAM" id="SSF50677">
    <property type="entry name" value="ValRS/IleRS/LeuRS editing domain"/>
    <property type="match status" value="1"/>
</dbReference>
<evidence type="ECO:0000256" key="6">
    <source>
        <dbReference type="ARBA" id="ARBA00025217"/>
    </source>
</evidence>
<feature type="domain" description="Aminoacyl-tRNA synthetase class Ia" evidence="9">
    <location>
        <begin position="17"/>
        <end position="720"/>
    </location>
</feature>
<dbReference type="Proteomes" id="UP000651112">
    <property type="component" value="Unassembled WGS sequence"/>
</dbReference>
<keyword evidence="8" id="KW-0479">Metal-binding</keyword>
<dbReference type="Pfam" id="PF08264">
    <property type="entry name" value="Anticodon_1"/>
    <property type="match status" value="1"/>
</dbReference>
<dbReference type="SUPFAM" id="SSF47323">
    <property type="entry name" value="Anticodon-binding domain of a subclass of class I aminoacyl-tRNA synthetases"/>
    <property type="match status" value="2"/>
</dbReference>
<proteinExistence type="inferred from homology"/>
<comment type="catalytic activity">
    <reaction evidence="7 8">
        <text>tRNA(Ile) + L-isoleucine + ATP = L-isoleucyl-tRNA(Ile) + AMP + diphosphate</text>
        <dbReference type="Rhea" id="RHEA:11060"/>
        <dbReference type="Rhea" id="RHEA-COMP:9666"/>
        <dbReference type="Rhea" id="RHEA-COMP:9695"/>
        <dbReference type="ChEBI" id="CHEBI:30616"/>
        <dbReference type="ChEBI" id="CHEBI:33019"/>
        <dbReference type="ChEBI" id="CHEBI:58045"/>
        <dbReference type="ChEBI" id="CHEBI:78442"/>
        <dbReference type="ChEBI" id="CHEBI:78528"/>
        <dbReference type="ChEBI" id="CHEBI:456215"/>
        <dbReference type="EC" id="6.1.1.5"/>
    </reaction>
</comment>
<dbReference type="InterPro" id="IPR014729">
    <property type="entry name" value="Rossmann-like_a/b/a_fold"/>
</dbReference>
<organism evidence="11 12">
    <name type="scientific">Sphingobacterium chuzhouense</name>
    <dbReference type="NCBI Taxonomy" id="1742264"/>
    <lineage>
        <taxon>Bacteria</taxon>
        <taxon>Pseudomonadati</taxon>
        <taxon>Bacteroidota</taxon>
        <taxon>Sphingobacteriia</taxon>
        <taxon>Sphingobacteriales</taxon>
        <taxon>Sphingobacteriaceae</taxon>
        <taxon>Sphingobacterium</taxon>
    </lineage>
</organism>
<dbReference type="PANTHER" id="PTHR42780:SF1">
    <property type="entry name" value="ISOLEUCINE--TRNA LIGASE, CYTOPLASMIC"/>
    <property type="match status" value="1"/>
</dbReference>
<keyword evidence="12" id="KW-1185">Reference proteome</keyword>
<evidence type="ECO:0000259" key="10">
    <source>
        <dbReference type="Pfam" id="PF08264"/>
    </source>
</evidence>
<feature type="binding site" evidence="8">
    <location>
        <position position="690"/>
    </location>
    <ligand>
        <name>ATP</name>
        <dbReference type="ChEBI" id="CHEBI:30616"/>
    </ligand>
</feature>
<dbReference type="Pfam" id="PF19302">
    <property type="entry name" value="DUF5915"/>
    <property type="match status" value="1"/>
</dbReference>
<keyword evidence="5 8" id="KW-0030">Aminoacyl-tRNA synthetase</keyword>
<evidence type="ECO:0000256" key="8">
    <source>
        <dbReference type="HAMAP-Rule" id="MF_02003"/>
    </source>
</evidence>
<protein>
    <recommendedName>
        <fullName evidence="8">Isoleucine--tRNA ligase</fullName>
        <ecNumber evidence="8">6.1.1.5</ecNumber>
    </recommendedName>
    <alternativeName>
        <fullName evidence="8">Isoleucyl-tRNA synthetase</fullName>
        <shortName evidence="8">IleRS</shortName>
    </alternativeName>
</protein>
<keyword evidence="4 8" id="KW-0648">Protein biosynthesis</keyword>
<dbReference type="InterPro" id="IPR033709">
    <property type="entry name" value="Anticodon_Ile_ABEc"/>
</dbReference>
<dbReference type="HAMAP" id="MF_02003">
    <property type="entry name" value="Ile_tRNA_synth_type2"/>
    <property type="match status" value="1"/>
</dbReference>
<comment type="cofactor">
    <cofactor evidence="8">
        <name>Zn(2+)</name>
        <dbReference type="ChEBI" id="CHEBI:29105"/>
    </cofactor>
</comment>
<evidence type="ECO:0000256" key="7">
    <source>
        <dbReference type="ARBA" id="ARBA00048359"/>
    </source>
</evidence>
<dbReference type="Gene3D" id="3.40.50.620">
    <property type="entry name" value="HUPs"/>
    <property type="match status" value="2"/>
</dbReference>
<dbReference type="Pfam" id="PF00133">
    <property type="entry name" value="tRNA-synt_1"/>
    <property type="match status" value="1"/>
</dbReference>
<dbReference type="GO" id="GO:0004822">
    <property type="term" value="F:isoleucine-tRNA ligase activity"/>
    <property type="evidence" value="ECO:0007669"/>
    <property type="project" value="UniProtKB-EC"/>
</dbReference>
<evidence type="ECO:0000259" key="9">
    <source>
        <dbReference type="Pfam" id="PF00133"/>
    </source>
</evidence>
<reference evidence="11 12" key="1">
    <citation type="submission" date="2020-08" db="EMBL/GenBank/DDBJ databases">
        <title>Sphingobacterium sp. DN00404 isolated from aquaculture water.</title>
        <authorList>
            <person name="Zhang M."/>
        </authorList>
    </citation>
    <scope>NUCLEOTIDE SEQUENCE [LARGE SCALE GENOMIC DNA]</scope>
    <source>
        <strain evidence="11 12">KCTC 42746</strain>
    </source>
</reference>
<accession>A0ABR7XM86</accession>
<dbReference type="CDD" id="cd07961">
    <property type="entry name" value="Anticodon_Ia_Ile_ABEc"/>
    <property type="match status" value="1"/>
</dbReference>
<dbReference type="CDD" id="cd00818">
    <property type="entry name" value="IleRS_core"/>
    <property type="match status" value="1"/>
</dbReference>
<dbReference type="EC" id="6.1.1.5" evidence="8"/>
<evidence type="ECO:0000313" key="12">
    <source>
        <dbReference type="Proteomes" id="UP000651112"/>
    </source>
</evidence>
<comment type="caution">
    <text evidence="11">The sequence shown here is derived from an EMBL/GenBank/DDBJ whole genome shotgun (WGS) entry which is preliminary data.</text>
</comment>
<dbReference type="SUPFAM" id="SSF52374">
    <property type="entry name" value="Nucleotidylyl transferase"/>
    <property type="match status" value="1"/>
</dbReference>
<gene>
    <name evidence="8" type="primary">ileS</name>
    <name evidence="11" type="ORF">H8B21_01645</name>
</gene>
<evidence type="ECO:0000256" key="1">
    <source>
        <dbReference type="ARBA" id="ARBA00022598"/>
    </source>
</evidence>
<dbReference type="InterPro" id="IPR002301">
    <property type="entry name" value="Ile-tRNA-ligase"/>
</dbReference>
<comment type="domain">
    <text evidence="8">IleRS has two distinct active sites: one for aminoacylation and one for editing. The misactivated valine is translocated from the active site to the editing site, which sterically excludes the correctly activated isoleucine. The single editing site contains two valyl binding pockets, one specific for each substrate (Val-AMP or Val-tRNA(Ile)).</text>
</comment>
<comment type="function">
    <text evidence="6 8">Catalyzes the attachment of isoleucine to tRNA(Ile). As IleRS can inadvertently accommodate and process structurally similar amino acids such as valine, to avoid such errors it has two additional distinct tRNA(Ile)-dependent editing activities. One activity is designated as 'pretransfer' editing and involves the hydrolysis of activated Val-AMP. The other activity is designated 'posttransfer' editing and involves deacylation of mischarged Val-tRNA(Ile).</text>
</comment>
<dbReference type="Gene3D" id="1.10.730.10">
    <property type="entry name" value="Isoleucyl-tRNA Synthetase, Domain 1"/>
    <property type="match status" value="1"/>
</dbReference>
<dbReference type="RefSeq" id="WP_190312050.1">
    <property type="nucleotide sequence ID" value="NZ_JACNYL010000001.1"/>
</dbReference>
<dbReference type="InterPro" id="IPR023586">
    <property type="entry name" value="Ile-tRNA-ligase_type2"/>
</dbReference>
<sequence>MYKEYKQLNLPEIGREILERWESNNIFEKSISNRPANKPYTFYEGPPSANGMPGIHHVMARSIKDIFCRYKTLKGFQVKRKGGWDTHGLPIELAVEKTLGITKEDIGKKISVEAYNDACRKEVMKYTDVWNDLTQKMGYWVDLSDPYITYQNEYIETLWYLLKELYKKGLLYKGYTIQPYSPAAGTGLSSHELNQPGTYKDVKDTTIVAEFRLDKTQVHPLMTTLVESEEEDVAFIAWTTTPWTLPGNSALVVGKNIDYVKIKTFNQYTGLPVSVILAKNLIGKHFKTEGQQASFQDYKVGDKIVPWEIAAEFKGEALVGLRYHQLLPYVTNEELLEKAFRVIPGDFVTTEDGTGIVHASPTYGADDFRVCKEHGIPAILVRDENGKDVPTVDRTGRFVNEITDFAGRFVKEEYYSAEERAEKDFKPTDVLIAIKLKEENKAFDVKKYEHSYPHCWRTDKPVLYYPLDSWFIRTTAVKDKLVALNQTINWKPEATGSGRFGNWLENLVDWNLSRSRYWGTPLPIWRSADENEEICVGSLPELKTRLEQAVQSDVLNAEEKAVNQSYLDKFGTDTLDLHRPYVDDIVLVSDNGQKMFRESDLIDVWFDSGAMPYAQWGIDHTKLALGDEYPFKDGYEDAFPADFIAEGVDQTRGWFFTLHAISTMIRGSVAFKNVVSNGLVLDKNGNKMSKRLGNAVDPFITIDKYSADATRWYMISNAAPWDNLKFNEEGLDEVRRKFFGTLYNTYAFFALYANIDNFNYSEPDIAIEKRPEIDRWIISLLNSLTKEVDGYYADFEPTKAARAIQNFVDEHLSNWYVRLCRRRFWKGDYTEDKISAYQTLYTCLDTVAKLMSPISPFFSDRLYLDLNAVSKKEPYESVHLADFPVYHADLVDKDLEERMALAQDISSLTLSLRKKTGINVRQPLNKILVPVLDNAFQVKVEKVKELILSETNIKEVSFITDTAGIIKKKIKPNFKVLGAKVGKDMKTVAAAIQSLNDEQISLLEHEGSLKLEGTAYTIQPEDVEIIAEDVAGWQVANLGKLTVALDINITPELKKEGLSRELINRIQNLRKEKGFEVTDRIKVTITQNTEIQEAVENNLSYICTEILANSIDFKEASLESGDTIEIDGRELRVIVDKN</sequence>
<dbReference type="InterPro" id="IPR009080">
    <property type="entry name" value="tRNAsynth_Ia_anticodon-bd"/>
</dbReference>
<keyword evidence="2 8" id="KW-0547">Nucleotide-binding</keyword>
<dbReference type="NCBIfam" id="TIGR00392">
    <property type="entry name" value="ileS"/>
    <property type="match status" value="1"/>
</dbReference>
<keyword evidence="8" id="KW-0963">Cytoplasm</keyword>
<evidence type="ECO:0000256" key="5">
    <source>
        <dbReference type="ARBA" id="ARBA00023146"/>
    </source>
</evidence>
<dbReference type="PANTHER" id="PTHR42780">
    <property type="entry name" value="SOLEUCYL-TRNA SYNTHETASE"/>
    <property type="match status" value="1"/>
</dbReference>
<comment type="subunit">
    <text evidence="8">Monomer.</text>
</comment>
<comment type="similarity">
    <text evidence="8">Belongs to the class-I aminoacyl-tRNA synthetase family. IleS type 2 subfamily.</text>
</comment>
<dbReference type="InterPro" id="IPR002300">
    <property type="entry name" value="aa-tRNA-synth_Ia"/>
</dbReference>
<dbReference type="PRINTS" id="PR00984">
    <property type="entry name" value="TRNASYNTHILE"/>
</dbReference>
<name>A0ABR7XM86_9SPHI</name>
<dbReference type="EMBL" id="JACNYL010000001">
    <property type="protein sequence ID" value="MBD1420261.1"/>
    <property type="molecule type" value="Genomic_DNA"/>
</dbReference>
<evidence type="ECO:0000256" key="3">
    <source>
        <dbReference type="ARBA" id="ARBA00022840"/>
    </source>
</evidence>
<feature type="short sequence motif" description="'KMSKS' region" evidence="8">
    <location>
        <begin position="687"/>
        <end position="691"/>
    </location>
</feature>
<evidence type="ECO:0000313" key="11">
    <source>
        <dbReference type="EMBL" id="MBD1420261.1"/>
    </source>
</evidence>
<keyword evidence="3 8" id="KW-0067">ATP-binding</keyword>
<evidence type="ECO:0000256" key="2">
    <source>
        <dbReference type="ARBA" id="ARBA00022741"/>
    </source>
</evidence>
<feature type="domain" description="Methionyl/Valyl/Leucyl/Isoleucyl-tRNA synthetase anticodon-binding" evidence="10">
    <location>
        <begin position="774"/>
        <end position="927"/>
    </location>
</feature>
<keyword evidence="1 8" id="KW-0436">Ligase</keyword>
<comment type="subcellular location">
    <subcellularLocation>
        <location evidence="8">Cytoplasm</location>
    </subcellularLocation>
</comment>
<keyword evidence="8" id="KW-0862">Zinc</keyword>
<feature type="short sequence motif" description="'HIGH' region" evidence="8">
    <location>
        <begin position="47"/>
        <end position="57"/>
    </location>
</feature>